<evidence type="ECO:0000313" key="10">
    <source>
        <dbReference type="Proteomes" id="UP000664132"/>
    </source>
</evidence>
<dbReference type="InterPro" id="IPR005828">
    <property type="entry name" value="MFS_sugar_transport-like"/>
</dbReference>
<feature type="transmembrane region" description="Helical" evidence="7">
    <location>
        <begin position="326"/>
        <end position="348"/>
    </location>
</feature>
<dbReference type="SUPFAM" id="SSF103473">
    <property type="entry name" value="MFS general substrate transporter"/>
    <property type="match status" value="1"/>
</dbReference>
<protein>
    <recommendedName>
        <fullName evidence="8">Major facilitator superfamily (MFS) profile domain-containing protein</fullName>
    </recommendedName>
</protein>
<dbReference type="GO" id="GO:0005351">
    <property type="term" value="F:carbohydrate:proton symporter activity"/>
    <property type="evidence" value="ECO:0007669"/>
    <property type="project" value="TreeGrafter"/>
</dbReference>
<feature type="domain" description="Major facilitator superfamily (MFS) profile" evidence="8">
    <location>
        <begin position="78"/>
        <end position="515"/>
    </location>
</feature>
<feature type="transmembrane region" description="Helical" evidence="7">
    <location>
        <begin position="233"/>
        <end position="256"/>
    </location>
</feature>
<dbReference type="PRINTS" id="PR00171">
    <property type="entry name" value="SUGRTRNSPORT"/>
</dbReference>
<gene>
    <name evidence="9" type="ORF">IFR04_005909</name>
</gene>
<dbReference type="FunFam" id="1.20.1250.20:FF:000134">
    <property type="entry name" value="MFS sugar transporter protein"/>
    <property type="match status" value="1"/>
</dbReference>
<dbReference type="PANTHER" id="PTHR48022">
    <property type="entry name" value="PLASTIDIC GLUCOSE TRANSPORTER 4"/>
    <property type="match status" value="1"/>
</dbReference>
<dbReference type="GO" id="GO:0016020">
    <property type="term" value="C:membrane"/>
    <property type="evidence" value="ECO:0007669"/>
    <property type="project" value="UniProtKB-SubCell"/>
</dbReference>
<feature type="transmembrane region" description="Helical" evidence="7">
    <location>
        <begin position="72"/>
        <end position="91"/>
    </location>
</feature>
<keyword evidence="3" id="KW-0813">Transport</keyword>
<dbReference type="Pfam" id="PF00083">
    <property type="entry name" value="Sugar_tr"/>
    <property type="match status" value="1"/>
</dbReference>
<feature type="transmembrane region" description="Helical" evidence="7">
    <location>
        <begin position="111"/>
        <end position="134"/>
    </location>
</feature>
<evidence type="ECO:0000256" key="4">
    <source>
        <dbReference type="ARBA" id="ARBA00022692"/>
    </source>
</evidence>
<feature type="transmembrane region" description="Helical" evidence="7">
    <location>
        <begin position="462"/>
        <end position="481"/>
    </location>
</feature>
<comment type="subcellular location">
    <subcellularLocation>
        <location evidence="1">Membrane</location>
        <topology evidence="1">Multi-pass membrane protein</topology>
    </subcellularLocation>
</comment>
<organism evidence="9 10">
    <name type="scientific">Cadophora malorum</name>
    <dbReference type="NCBI Taxonomy" id="108018"/>
    <lineage>
        <taxon>Eukaryota</taxon>
        <taxon>Fungi</taxon>
        <taxon>Dikarya</taxon>
        <taxon>Ascomycota</taxon>
        <taxon>Pezizomycotina</taxon>
        <taxon>Leotiomycetes</taxon>
        <taxon>Helotiales</taxon>
        <taxon>Ploettnerulaceae</taxon>
        <taxon>Cadophora</taxon>
    </lineage>
</organism>
<sequence length="544" mass="59289">MPSWGSSVPRSLLSVFRPYSQRASPEIETMEEQQAETPLLGLNTNGKRSGGCVSIQQYLDDFTRPRVSGSSTVVSILLVLCSCITSTTLGYDASMMNGLNMLPSYHEYFQLTTATTSLATSALWIGGAIAGLTYGQVTDAIGRRNSMFWAAVMTFISVIIQSGAQNTATFVIGRILVGYGTSASTLTGPTYLAETLPYQWRAWGVGLLNDCYYVGGFIAAGITYKTANLDSIWAWRIPSAVQGIFSVLCIVILPFIPESPRWLANVGRREEALTVIAQTYANGDETNAVVLAQYQQIIDTIHYERETGETLSIDQLAKNPVARKRITLALSVAIFSTVSGNVIASYYLGTMLVNAGIVNVTDQLQLNIALNAFCLCCALAGTYYSDHLGRRITGLISTSLLTIFILVVGALTKVYGMSANRAGIFATVAAIFLFQGAYSFGWTPLLYLYPPEVLNYPIRAKGMGIFTFVLNSASLLCVFSFPFALESIGYKTYLANGIWDVLEVTFIWFYWVETSGKTLEEIDAVLDGIKHSEVPSLEGVVRES</sequence>
<dbReference type="PROSITE" id="PS50850">
    <property type="entry name" value="MFS"/>
    <property type="match status" value="1"/>
</dbReference>
<evidence type="ECO:0000259" key="8">
    <source>
        <dbReference type="PROSITE" id="PS50850"/>
    </source>
</evidence>
<feature type="transmembrane region" description="Helical" evidence="7">
    <location>
        <begin position="146"/>
        <end position="164"/>
    </location>
</feature>
<dbReference type="EMBL" id="JAFJYH010000074">
    <property type="protein sequence ID" value="KAG4420932.1"/>
    <property type="molecule type" value="Genomic_DNA"/>
</dbReference>
<evidence type="ECO:0000256" key="6">
    <source>
        <dbReference type="ARBA" id="ARBA00023136"/>
    </source>
</evidence>
<comment type="similarity">
    <text evidence="2">Belongs to the major facilitator superfamily. Sugar transporter (TC 2.A.1.1) family.</text>
</comment>
<evidence type="ECO:0000256" key="5">
    <source>
        <dbReference type="ARBA" id="ARBA00022989"/>
    </source>
</evidence>
<dbReference type="OrthoDB" id="4540492at2759"/>
<dbReference type="Proteomes" id="UP000664132">
    <property type="component" value="Unassembled WGS sequence"/>
</dbReference>
<proteinExistence type="inferred from homology"/>
<dbReference type="AlphaFoldDB" id="A0A8H7TKK3"/>
<feature type="transmembrane region" description="Helical" evidence="7">
    <location>
        <begin position="392"/>
        <end position="412"/>
    </location>
</feature>
<dbReference type="InterPro" id="IPR020846">
    <property type="entry name" value="MFS_dom"/>
</dbReference>
<evidence type="ECO:0000256" key="2">
    <source>
        <dbReference type="ARBA" id="ARBA00010992"/>
    </source>
</evidence>
<evidence type="ECO:0000256" key="3">
    <source>
        <dbReference type="ARBA" id="ARBA00022448"/>
    </source>
</evidence>
<keyword evidence="6 7" id="KW-0472">Membrane</keyword>
<feature type="transmembrane region" description="Helical" evidence="7">
    <location>
        <begin position="424"/>
        <end position="450"/>
    </location>
</feature>
<dbReference type="Gene3D" id="1.20.1250.20">
    <property type="entry name" value="MFS general substrate transporter like domains"/>
    <property type="match status" value="1"/>
</dbReference>
<evidence type="ECO:0000256" key="1">
    <source>
        <dbReference type="ARBA" id="ARBA00004141"/>
    </source>
</evidence>
<keyword evidence="10" id="KW-1185">Reference proteome</keyword>
<dbReference type="InterPro" id="IPR036259">
    <property type="entry name" value="MFS_trans_sf"/>
</dbReference>
<dbReference type="PANTHER" id="PTHR48022:SF31">
    <property type="entry name" value="HEXOSE TRANSPORTER"/>
    <property type="match status" value="1"/>
</dbReference>
<dbReference type="InterPro" id="IPR050360">
    <property type="entry name" value="MFS_Sugar_Transporters"/>
</dbReference>
<evidence type="ECO:0000256" key="7">
    <source>
        <dbReference type="SAM" id="Phobius"/>
    </source>
</evidence>
<keyword evidence="4 7" id="KW-0812">Transmembrane</keyword>
<accession>A0A8H7TKK3</accession>
<feature type="transmembrane region" description="Helical" evidence="7">
    <location>
        <begin position="368"/>
        <end position="385"/>
    </location>
</feature>
<reference evidence="9" key="1">
    <citation type="submission" date="2021-02" db="EMBL/GenBank/DDBJ databases">
        <title>Genome sequence Cadophora malorum strain M34.</title>
        <authorList>
            <person name="Stefanovic E."/>
            <person name="Vu D."/>
            <person name="Scully C."/>
            <person name="Dijksterhuis J."/>
            <person name="Roader J."/>
            <person name="Houbraken J."/>
        </authorList>
    </citation>
    <scope>NUCLEOTIDE SEQUENCE</scope>
    <source>
        <strain evidence="9">M34</strain>
    </source>
</reference>
<name>A0A8H7TKK3_9HELO</name>
<evidence type="ECO:0000313" key="9">
    <source>
        <dbReference type="EMBL" id="KAG4420932.1"/>
    </source>
</evidence>
<keyword evidence="5 7" id="KW-1133">Transmembrane helix</keyword>
<dbReference type="InterPro" id="IPR003663">
    <property type="entry name" value="Sugar/inositol_transpt"/>
</dbReference>
<comment type="caution">
    <text evidence="9">The sequence shown here is derived from an EMBL/GenBank/DDBJ whole genome shotgun (WGS) entry which is preliminary data.</text>
</comment>